<dbReference type="EnsemblPlants" id="OB11G23280.1">
    <property type="protein sequence ID" value="OB11G23280.1"/>
    <property type="gene ID" value="OB11G23280"/>
</dbReference>
<dbReference type="AlphaFoldDB" id="J3N942"/>
<organism evidence="1">
    <name type="scientific">Oryza brachyantha</name>
    <name type="common">malo sina</name>
    <dbReference type="NCBI Taxonomy" id="4533"/>
    <lineage>
        <taxon>Eukaryota</taxon>
        <taxon>Viridiplantae</taxon>
        <taxon>Streptophyta</taxon>
        <taxon>Embryophyta</taxon>
        <taxon>Tracheophyta</taxon>
        <taxon>Spermatophyta</taxon>
        <taxon>Magnoliopsida</taxon>
        <taxon>Liliopsida</taxon>
        <taxon>Poales</taxon>
        <taxon>Poaceae</taxon>
        <taxon>BOP clade</taxon>
        <taxon>Oryzoideae</taxon>
        <taxon>Oryzeae</taxon>
        <taxon>Oryzinae</taxon>
        <taxon>Oryza</taxon>
    </lineage>
</organism>
<dbReference type="Gramene" id="OB11G23280.1">
    <property type="protein sequence ID" value="OB11G23280.1"/>
    <property type="gene ID" value="OB11G23280"/>
</dbReference>
<dbReference type="STRING" id="4533.J3N942"/>
<sequence>GLLLSSWNTSGQHCSWPGVDVCRRRSKHPDRVAALRLASLNLSALIPPSLGDLFFLRELSLSGNYLSGKIPAAEP</sequence>
<name>J3N942_ORYBR</name>
<dbReference type="Proteomes" id="UP000006038">
    <property type="component" value="Chromosome 11"/>
</dbReference>
<dbReference type="SUPFAM" id="SSF52058">
    <property type="entry name" value="L domain-like"/>
    <property type="match status" value="1"/>
</dbReference>
<dbReference type="InterPro" id="IPR032675">
    <property type="entry name" value="LRR_dom_sf"/>
</dbReference>
<proteinExistence type="predicted"/>
<dbReference type="PANTHER" id="PTHR48010">
    <property type="entry name" value="OS05G0588300 PROTEIN"/>
    <property type="match status" value="1"/>
</dbReference>
<evidence type="ECO:0000313" key="1">
    <source>
        <dbReference type="EnsemblPlants" id="OB11G23280.1"/>
    </source>
</evidence>
<dbReference type="PANTHER" id="PTHR48010:SF55">
    <property type="entry name" value="OS01G0607900 PROTEIN"/>
    <property type="match status" value="1"/>
</dbReference>
<reference evidence="1" key="2">
    <citation type="submission" date="2013-04" db="UniProtKB">
        <authorList>
            <consortium name="EnsemblPlants"/>
        </authorList>
    </citation>
    <scope>IDENTIFICATION</scope>
</reference>
<evidence type="ECO:0000313" key="2">
    <source>
        <dbReference type="Proteomes" id="UP000006038"/>
    </source>
</evidence>
<dbReference type="Gene3D" id="3.80.10.10">
    <property type="entry name" value="Ribonuclease Inhibitor"/>
    <property type="match status" value="1"/>
</dbReference>
<dbReference type="HOGENOM" id="CLU_2678281_0_0_1"/>
<dbReference type="InterPro" id="IPR050994">
    <property type="entry name" value="At_inactive_RLKs"/>
</dbReference>
<accession>J3N942</accession>
<reference evidence="1" key="1">
    <citation type="journal article" date="2013" name="Nat. Commun.">
        <title>Whole-genome sequencing of Oryza brachyantha reveals mechanisms underlying Oryza genome evolution.</title>
        <authorList>
            <person name="Chen J."/>
            <person name="Huang Q."/>
            <person name="Gao D."/>
            <person name="Wang J."/>
            <person name="Lang Y."/>
            <person name="Liu T."/>
            <person name="Li B."/>
            <person name="Bai Z."/>
            <person name="Luis Goicoechea J."/>
            <person name="Liang C."/>
            <person name="Chen C."/>
            <person name="Zhang W."/>
            <person name="Sun S."/>
            <person name="Liao Y."/>
            <person name="Zhang X."/>
            <person name="Yang L."/>
            <person name="Song C."/>
            <person name="Wang M."/>
            <person name="Shi J."/>
            <person name="Liu G."/>
            <person name="Liu J."/>
            <person name="Zhou H."/>
            <person name="Zhou W."/>
            <person name="Yu Q."/>
            <person name="An N."/>
            <person name="Chen Y."/>
            <person name="Cai Q."/>
            <person name="Wang B."/>
            <person name="Liu B."/>
            <person name="Min J."/>
            <person name="Huang Y."/>
            <person name="Wu H."/>
            <person name="Li Z."/>
            <person name="Zhang Y."/>
            <person name="Yin Y."/>
            <person name="Song W."/>
            <person name="Jiang J."/>
            <person name="Jackson S.A."/>
            <person name="Wing R.A."/>
            <person name="Wang J."/>
            <person name="Chen M."/>
        </authorList>
    </citation>
    <scope>NUCLEOTIDE SEQUENCE [LARGE SCALE GENOMIC DNA]</scope>
    <source>
        <strain evidence="1">cv. IRGC 101232</strain>
    </source>
</reference>
<dbReference type="Pfam" id="PF00560">
    <property type="entry name" value="LRR_1"/>
    <property type="match status" value="1"/>
</dbReference>
<dbReference type="InterPro" id="IPR001611">
    <property type="entry name" value="Leu-rich_rpt"/>
</dbReference>
<keyword evidence="2" id="KW-1185">Reference proteome</keyword>
<evidence type="ECO:0008006" key="3">
    <source>
        <dbReference type="Google" id="ProtNLM"/>
    </source>
</evidence>
<protein>
    <recommendedName>
        <fullName evidence="3">Leucine-rich repeat-containing N-terminal plant-type domain-containing protein</fullName>
    </recommendedName>
</protein>